<evidence type="ECO:0000313" key="3">
    <source>
        <dbReference type="Proteomes" id="UP000319263"/>
    </source>
</evidence>
<dbReference type="Proteomes" id="UP000319263">
    <property type="component" value="Chromosome"/>
</dbReference>
<dbReference type="KEGG" id="mik:FOE78_17110"/>
<proteinExistence type="predicted"/>
<organism evidence="2 3">
    <name type="scientific">Microlunatus elymi</name>
    <dbReference type="NCBI Taxonomy" id="2596828"/>
    <lineage>
        <taxon>Bacteria</taxon>
        <taxon>Bacillati</taxon>
        <taxon>Actinomycetota</taxon>
        <taxon>Actinomycetes</taxon>
        <taxon>Propionibacteriales</taxon>
        <taxon>Propionibacteriaceae</taxon>
        <taxon>Microlunatus</taxon>
    </lineage>
</organism>
<dbReference type="EMBL" id="CP041692">
    <property type="protein sequence ID" value="QDP97412.1"/>
    <property type="molecule type" value="Genomic_DNA"/>
</dbReference>
<dbReference type="GO" id="GO:0016491">
    <property type="term" value="F:oxidoreductase activity"/>
    <property type="evidence" value="ECO:0007669"/>
    <property type="project" value="UniProtKB-KW"/>
</dbReference>
<dbReference type="InterPro" id="IPR002347">
    <property type="entry name" value="SDR_fam"/>
</dbReference>
<dbReference type="PANTHER" id="PTHR43157:SF31">
    <property type="entry name" value="PHOSPHATIDYLINOSITOL-GLYCAN BIOSYNTHESIS CLASS F PROTEIN"/>
    <property type="match status" value="1"/>
</dbReference>
<dbReference type="CDD" id="cd05327">
    <property type="entry name" value="retinol-DH_like_SDR_c_like"/>
    <property type="match status" value="1"/>
</dbReference>
<dbReference type="PANTHER" id="PTHR43157">
    <property type="entry name" value="PHOSPHATIDYLINOSITOL-GLYCAN BIOSYNTHESIS CLASS F PROTEIN-RELATED"/>
    <property type="match status" value="1"/>
</dbReference>
<dbReference type="OrthoDB" id="4577644at2"/>
<dbReference type="PRINTS" id="PR00081">
    <property type="entry name" value="GDHRDH"/>
</dbReference>
<dbReference type="AlphaFoldDB" id="A0A516Q204"/>
<accession>A0A516Q204</accession>
<keyword evidence="3" id="KW-1185">Reference proteome</keyword>
<dbReference type="Pfam" id="PF00106">
    <property type="entry name" value="adh_short"/>
    <property type="match status" value="1"/>
</dbReference>
<reference evidence="2 3" key="1">
    <citation type="submission" date="2019-07" db="EMBL/GenBank/DDBJ databases">
        <title>Microlunatus dokdonensis sp. nov. isolated from the rhizospheric soil of the wild plant Elymus tsukushiensis.</title>
        <authorList>
            <person name="Ghim S.-Y."/>
            <person name="Hwang Y.-J."/>
            <person name="Son J.-S."/>
            <person name="Shin J.-H."/>
        </authorList>
    </citation>
    <scope>NUCLEOTIDE SEQUENCE [LARGE SCALE GENOMIC DNA]</scope>
    <source>
        <strain evidence="2 3">KUDC0627</strain>
    </source>
</reference>
<name>A0A516Q204_9ACTN</name>
<dbReference type="Gene3D" id="3.40.50.720">
    <property type="entry name" value="NAD(P)-binding Rossmann-like Domain"/>
    <property type="match status" value="1"/>
</dbReference>
<evidence type="ECO:0000313" key="2">
    <source>
        <dbReference type="EMBL" id="QDP97412.1"/>
    </source>
</evidence>
<dbReference type="RefSeq" id="WP_143987371.1">
    <property type="nucleotide sequence ID" value="NZ_CP041692.1"/>
</dbReference>
<dbReference type="InterPro" id="IPR036291">
    <property type="entry name" value="NAD(P)-bd_dom_sf"/>
</dbReference>
<evidence type="ECO:0000256" key="1">
    <source>
        <dbReference type="ARBA" id="ARBA00023002"/>
    </source>
</evidence>
<protein>
    <submittedName>
        <fullName evidence="2">SDR family NAD(P)-dependent oxidoreductase</fullName>
    </submittedName>
</protein>
<gene>
    <name evidence="2" type="ORF">FOE78_17110</name>
</gene>
<dbReference type="NCBIfam" id="NF004846">
    <property type="entry name" value="PRK06197.1"/>
    <property type="match status" value="1"/>
</dbReference>
<keyword evidence="1" id="KW-0560">Oxidoreductase</keyword>
<dbReference type="SUPFAM" id="SSF51735">
    <property type="entry name" value="NAD(P)-binding Rossmann-fold domains"/>
    <property type="match status" value="1"/>
</dbReference>
<sequence length="313" mass="34550">MATRWTERDVPDQSGRTVVITGANSGLGYETARIFARHGAEVVLACRDLRKAGEARTRILAESRSAAVHLLQLDLASQNSVRQAAERLDRDHPRVDLLINNAGALIRRRDTTEDGFERTFATNHLGAFAFTGLILPRLLERPGSRVVTVSSVGHRRGVMQFDDLQFARGYHSNRAYFQSKLANLLFAYELQRRLAAAGAATISVAAHHGNARTAFGGDQLPIRVVTDPRLRLFTSWLLQDPETSALALVRAAVEPGVTGGEYYGPDGRNEWTGHPIRVESIPASYDLAAQQRLWKVSEQLTGVTYPLGRLTRT</sequence>